<dbReference type="InterPro" id="IPR036950">
    <property type="entry name" value="PBP_transglycosylase"/>
</dbReference>
<dbReference type="InterPro" id="IPR050396">
    <property type="entry name" value="Glycosyltr_51/Transpeptidase"/>
</dbReference>
<dbReference type="GO" id="GO:0008955">
    <property type="term" value="F:peptidoglycan glycosyltransferase activity"/>
    <property type="evidence" value="ECO:0007669"/>
    <property type="project" value="TreeGrafter"/>
</dbReference>
<evidence type="ECO:0000256" key="2">
    <source>
        <dbReference type="ARBA" id="ARBA00022679"/>
    </source>
</evidence>
<dbReference type="OrthoDB" id="2017226at2759"/>
<proteinExistence type="predicted"/>
<dbReference type="Pfam" id="PF00912">
    <property type="entry name" value="Transgly"/>
    <property type="match status" value="1"/>
</dbReference>
<dbReference type="PANTHER" id="PTHR32282:SF33">
    <property type="entry name" value="PEPTIDOGLYCAN GLYCOSYLTRANSFERASE"/>
    <property type="match status" value="1"/>
</dbReference>
<name>A0A8S0RVE6_OLEEU</name>
<comment type="caution">
    <text evidence="5">The sequence shown here is derived from an EMBL/GenBank/DDBJ whole genome shotgun (WGS) entry which is preliminary data.</text>
</comment>
<dbReference type="SUPFAM" id="SSF53955">
    <property type="entry name" value="Lysozyme-like"/>
    <property type="match status" value="1"/>
</dbReference>
<protein>
    <recommendedName>
        <fullName evidence="4">Glycosyl transferase family 51 domain-containing protein</fullName>
    </recommendedName>
</protein>
<gene>
    <name evidence="5" type="ORF">OLEA9_A104266</name>
</gene>
<dbReference type="Gramene" id="OE9A104266T1">
    <property type="protein sequence ID" value="OE9A104266C1"/>
    <property type="gene ID" value="OE9A104266"/>
</dbReference>
<dbReference type="InterPro" id="IPR023346">
    <property type="entry name" value="Lysozyme-like_dom_sf"/>
</dbReference>
<evidence type="ECO:0000256" key="3">
    <source>
        <dbReference type="ARBA" id="ARBA00023024"/>
    </source>
</evidence>
<keyword evidence="6" id="KW-1185">Reference proteome</keyword>
<dbReference type="PANTHER" id="PTHR32282">
    <property type="entry name" value="BINDING PROTEIN TRANSPEPTIDASE, PUTATIVE-RELATED"/>
    <property type="match status" value="1"/>
</dbReference>
<evidence type="ECO:0000256" key="1">
    <source>
        <dbReference type="ARBA" id="ARBA00003102"/>
    </source>
</evidence>
<organism evidence="5 6">
    <name type="scientific">Olea europaea subsp. europaea</name>
    <dbReference type="NCBI Taxonomy" id="158383"/>
    <lineage>
        <taxon>Eukaryota</taxon>
        <taxon>Viridiplantae</taxon>
        <taxon>Streptophyta</taxon>
        <taxon>Embryophyta</taxon>
        <taxon>Tracheophyta</taxon>
        <taxon>Spermatophyta</taxon>
        <taxon>Magnoliopsida</taxon>
        <taxon>eudicotyledons</taxon>
        <taxon>Gunneridae</taxon>
        <taxon>Pentapetalae</taxon>
        <taxon>asterids</taxon>
        <taxon>lamiids</taxon>
        <taxon>Lamiales</taxon>
        <taxon>Oleaceae</taxon>
        <taxon>Oleeae</taxon>
        <taxon>Olea</taxon>
    </lineage>
</organism>
<keyword evidence="3" id="KW-0119">Carbohydrate metabolism</keyword>
<dbReference type="InterPro" id="IPR001264">
    <property type="entry name" value="Glyco_trans_51"/>
</dbReference>
<dbReference type="Proteomes" id="UP000594638">
    <property type="component" value="Unassembled WGS sequence"/>
</dbReference>
<evidence type="ECO:0000313" key="6">
    <source>
        <dbReference type="Proteomes" id="UP000594638"/>
    </source>
</evidence>
<sequence length="318" mass="36565">MTPRLPIVSWRYNSQYSYHFLRTTTAKQLPFRLHFSLNNRHHHLFHFSPPTFTKHLILLTFSFTILSLRLCSRLLLPGFSHRWKDLIAFSSQAEAQLIRGHNPCPKYLLQAVVAYEDRRFFNHFGVDPIGEARAVLSFTALGGGSTITQQMYWGHGIYGIESASNFYFGKHPSLLSLGECALLVGMIPAPELRSPFRDSRSNRKTFQARVLKRMVGVDFIDIETALLVVNQSVNIPGEPDYAEKSSFSLSSFKKQSGITNLESGSSPTMKEIWDWERESKIWEVREDMERWAMNHCKTKKSVKISYSNYKGTPFQSSR</sequence>
<dbReference type="Gene3D" id="1.10.3810.10">
    <property type="entry name" value="Biosynthetic peptidoglycan transglycosylase-like"/>
    <property type="match status" value="2"/>
</dbReference>
<reference evidence="5 6" key="1">
    <citation type="submission" date="2019-12" db="EMBL/GenBank/DDBJ databases">
        <authorList>
            <person name="Alioto T."/>
            <person name="Alioto T."/>
            <person name="Gomez Garrido J."/>
        </authorList>
    </citation>
    <scope>NUCLEOTIDE SEQUENCE [LARGE SCALE GENOMIC DNA]</scope>
</reference>
<dbReference type="AlphaFoldDB" id="A0A8S0RVE6"/>
<keyword evidence="3" id="KW-0624">Polysaccharide degradation</keyword>
<evidence type="ECO:0000259" key="4">
    <source>
        <dbReference type="Pfam" id="PF00912"/>
    </source>
</evidence>
<dbReference type="EMBL" id="CACTIH010003726">
    <property type="protein sequence ID" value="CAA2983303.1"/>
    <property type="molecule type" value="Genomic_DNA"/>
</dbReference>
<keyword evidence="2" id="KW-0808">Transferase</keyword>
<evidence type="ECO:0000313" key="5">
    <source>
        <dbReference type="EMBL" id="CAA2983303.1"/>
    </source>
</evidence>
<accession>A0A8S0RVE6</accession>
<comment type="function">
    <text evidence="1">Defense against chitin-containing fungal pathogens.</text>
</comment>
<dbReference type="GO" id="GO:0006032">
    <property type="term" value="P:chitin catabolic process"/>
    <property type="evidence" value="ECO:0007669"/>
    <property type="project" value="UniProtKB-KW"/>
</dbReference>
<keyword evidence="3" id="KW-0146">Chitin degradation</keyword>
<feature type="domain" description="Glycosyl transferase family 51" evidence="4">
    <location>
        <begin position="150"/>
        <end position="214"/>
    </location>
</feature>